<dbReference type="Proteomes" id="UP000239720">
    <property type="component" value="Unassembled WGS sequence"/>
</dbReference>
<name>A0A2S8RBB0_9FIRM</name>
<dbReference type="Pfam" id="PF08817">
    <property type="entry name" value="YukD"/>
    <property type="match status" value="1"/>
</dbReference>
<dbReference type="EMBL" id="NEMB01000003">
    <property type="protein sequence ID" value="PQQ67076.1"/>
    <property type="molecule type" value="Genomic_DNA"/>
</dbReference>
<proteinExistence type="predicted"/>
<gene>
    <name evidence="1" type="ORF">B9R14_10205</name>
</gene>
<evidence type="ECO:0008006" key="3">
    <source>
        <dbReference type="Google" id="ProtNLM"/>
    </source>
</evidence>
<dbReference type="AlphaFoldDB" id="A0A2S8RBB0"/>
<reference evidence="1 2" key="1">
    <citation type="journal article" date="2018" name="Syst. Appl. Microbiol.">
        <title>Characterization and high-quality draft genome sequence of Herbivorax saccincola A7, an anaerobic, alkaliphilic, thermophilic, cellulolytic, and xylanolytic bacterium.</title>
        <authorList>
            <person name="Aikawa S."/>
            <person name="Baramee S."/>
            <person name="Sermsathanaswadi J."/>
            <person name="Thianheng P."/>
            <person name="Tachaapaikoon C."/>
            <person name="Shikata A."/>
            <person name="Waeonukul R."/>
            <person name="Pason P."/>
            <person name="Ratanakhanokchai K."/>
            <person name="Kosugi A."/>
        </authorList>
    </citation>
    <scope>NUCLEOTIDE SEQUENCE [LARGE SCALE GENOMIC DNA]</scope>
    <source>
        <strain evidence="1 2">A7</strain>
    </source>
</reference>
<sequence length="86" mass="9659">MEDKPEDIIMDDYIMITFQAENIDSVDLKVPVFVKTGELISMLSKALRLTFKEGSRLQAEPLGRILDNNLTLLQEGVEHGALLTLI</sequence>
<evidence type="ECO:0000313" key="2">
    <source>
        <dbReference type="Proteomes" id="UP000239720"/>
    </source>
</evidence>
<comment type="caution">
    <text evidence="1">The sequence shown here is derived from an EMBL/GenBank/DDBJ whole genome shotgun (WGS) entry which is preliminary data.</text>
</comment>
<protein>
    <recommendedName>
        <fullName evidence="3">WXG100 protein secretion system (Wss), protein YukD</fullName>
    </recommendedName>
</protein>
<accession>A0A2S8RBB0</accession>
<evidence type="ECO:0000313" key="1">
    <source>
        <dbReference type="EMBL" id="PQQ67076.1"/>
    </source>
</evidence>
<dbReference type="InterPro" id="IPR024962">
    <property type="entry name" value="YukD-like"/>
</dbReference>
<organism evidence="1 2">
    <name type="scientific">Acetivibrio saccincola</name>
    <dbReference type="NCBI Taxonomy" id="1677857"/>
    <lineage>
        <taxon>Bacteria</taxon>
        <taxon>Bacillati</taxon>
        <taxon>Bacillota</taxon>
        <taxon>Clostridia</taxon>
        <taxon>Eubacteriales</taxon>
        <taxon>Oscillospiraceae</taxon>
        <taxon>Acetivibrio</taxon>
    </lineage>
</organism>